<feature type="chain" id="PRO_5045657608" description="Solute-binding protein family 3/N-terminal domain-containing protein" evidence="1">
    <location>
        <begin position="23"/>
        <end position="297"/>
    </location>
</feature>
<comment type="caution">
    <text evidence="2">The sequence shown here is derived from an EMBL/GenBank/DDBJ whole genome shotgun (WGS) entry which is preliminary data.</text>
</comment>
<keyword evidence="1" id="KW-0732">Signal</keyword>
<reference evidence="2 3" key="1">
    <citation type="submission" date="2020-03" db="EMBL/GenBank/DDBJ databases">
        <title>Alteromonas ponticola sp. nov., isolated from seawater.</title>
        <authorList>
            <person name="Yoon J.-H."/>
            <person name="Kim Y.-O."/>
        </authorList>
    </citation>
    <scope>NUCLEOTIDE SEQUENCE [LARGE SCALE GENOMIC DNA]</scope>
    <source>
        <strain evidence="2 3">MYP5</strain>
    </source>
</reference>
<dbReference type="Proteomes" id="UP000709336">
    <property type="component" value="Unassembled WGS sequence"/>
</dbReference>
<evidence type="ECO:0000313" key="2">
    <source>
        <dbReference type="EMBL" id="NMH59838.1"/>
    </source>
</evidence>
<evidence type="ECO:0000313" key="3">
    <source>
        <dbReference type="Proteomes" id="UP000709336"/>
    </source>
</evidence>
<name>A0ABX1R034_9ALTE</name>
<gene>
    <name evidence="2" type="ORF">HCJ96_07415</name>
</gene>
<organism evidence="2 3">
    <name type="scientific">Alteromonas ponticola</name>
    <dbReference type="NCBI Taxonomy" id="2720613"/>
    <lineage>
        <taxon>Bacteria</taxon>
        <taxon>Pseudomonadati</taxon>
        <taxon>Pseudomonadota</taxon>
        <taxon>Gammaproteobacteria</taxon>
        <taxon>Alteromonadales</taxon>
        <taxon>Alteromonadaceae</taxon>
        <taxon>Alteromonas/Salinimonas group</taxon>
        <taxon>Alteromonas</taxon>
    </lineage>
</organism>
<keyword evidence="3" id="KW-1185">Reference proteome</keyword>
<accession>A0ABX1R034</accession>
<proteinExistence type="predicted"/>
<sequence length="297" mass="34462">MNNTGILLLAISLLFSSFTASARENIVVPTLLEGATDQYDYFVELLSLFVEKSEPKFGEAQIVKTAIPMNRLRQLRALEHDEIHVVWSITNKEREQNYRPVYFPLTGGLFGYRVFLVAQNSSTLTRKLRLTQLQKMLTIQSIEWPDYRTLALNNFNVHDADYASSFGIVERGLADLYPRSITEVFSEAEMHPNLVIDPHHAIFYPSFMYFFVRKDNKALVRRLQYGAKKAFKDGDVYRLLSSKPFYQQAVQLMKNKTLFTLDNPLTQRSDKVKQHAFVQQVRRDFFEEPINSKISVE</sequence>
<dbReference type="RefSeq" id="WP_169210415.1">
    <property type="nucleotide sequence ID" value="NZ_JAATNW010000004.1"/>
</dbReference>
<dbReference type="SUPFAM" id="SSF53850">
    <property type="entry name" value="Periplasmic binding protein-like II"/>
    <property type="match status" value="1"/>
</dbReference>
<evidence type="ECO:0000256" key="1">
    <source>
        <dbReference type="SAM" id="SignalP"/>
    </source>
</evidence>
<protein>
    <recommendedName>
        <fullName evidence="4">Solute-binding protein family 3/N-terminal domain-containing protein</fullName>
    </recommendedName>
</protein>
<dbReference type="EMBL" id="JAATNW010000004">
    <property type="protein sequence ID" value="NMH59838.1"/>
    <property type="molecule type" value="Genomic_DNA"/>
</dbReference>
<evidence type="ECO:0008006" key="4">
    <source>
        <dbReference type="Google" id="ProtNLM"/>
    </source>
</evidence>
<feature type="signal peptide" evidence="1">
    <location>
        <begin position="1"/>
        <end position="22"/>
    </location>
</feature>